<evidence type="ECO:0000256" key="1">
    <source>
        <dbReference type="SAM" id="MobiDB-lite"/>
    </source>
</evidence>
<evidence type="ECO:0000313" key="2">
    <source>
        <dbReference type="EMBL" id="TBU62423.1"/>
    </source>
</evidence>
<dbReference type="AlphaFoldDB" id="A0A4Q9Q4W6"/>
<name>A0A4Q9Q4W6_9APHY</name>
<feature type="region of interest" description="Disordered" evidence="1">
    <location>
        <begin position="1"/>
        <end position="117"/>
    </location>
</feature>
<reference evidence="2 3" key="1">
    <citation type="submission" date="2019-01" db="EMBL/GenBank/DDBJ databases">
        <title>Draft genome sequences of three monokaryotic isolates of the white-rot basidiomycete fungus Dichomitus squalens.</title>
        <authorList>
            <consortium name="DOE Joint Genome Institute"/>
            <person name="Lopez S.C."/>
            <person name="Andreopoulos B."/>
            <person name="Pangilinan J."/>
            <person name="Lipzen A."/>
            <person name="Riley R."/>
            <person name="Ahrendt S."/>
            <person name="Ng V."/>
            <person name="Barry K."/>
            <person name="Daum C."/>
            <person name="Grigoriev I.V."/>
            <person name="Hilden K.S."/>
            <person name="Makela M.R."/>
            <person name="de Vries R.P."/>
        </authorList>
    </citation>
    <scope>NUCLEOTIDE SEQUENCE [LARGE SCALE GENOMIC DNA]</scope>
    <source>
        <strain evidence="2 3">CBS 464.89</strain>
    </source>
</reference>
<feature type="compositionally biased region" description="Basic and acidic residues" evidence="1">
    <location>
        <begin position="79"/>
        <end position="88"/>
    </location>
</feature>
<feature type="compositionally biased region" description="Low complexity" evidence="1">
    <location>
        <begin position="27"/>
        <end position="42"/>
    </location>
</feature>
<accession>A0A4Q9Q4W6</accession>
<dbReference type="Proteomes" id="UP000292082">
    <property type="component" value="Unassembled WGS sequence"/>
</dbReference>
<evidence type="ECO:0000313" key="3">
    <source>
        <dbReference type="Proteomes" id="UP000292082"/>
    </source>
</evidence>
<dbReference type="EMBL" id="ML145093">
    <property type="protein sequence ID" value="TBU62423.1"/>
    <property type="molecule type" value="Genomic_DNA"/>
</dbReference>
<proteinExistence type="predicted"/>
<keyword evidence="3" id="KW-1185">Reference proteome</keyword>
<protein>
    <submittedName>
        <fullName evidence="2">Uncharacterized protein</fullName>
    </submittedName>
</protein>
<sequence length="234" mass="25071">MPVFTTPSSLRARRAARNPSLPLNVNTAPAEPTADAALADPTSPNAVSPVSPLPESENVVLKARRAYDRDRQRVKKRKERAERERERTASLNPAHAVHSRDVSGRHAGAGRTSGGAKPQLVVSEDVTVLLPTSPVEEIIADVVERAMLARAGAPTAASLPLEVHLGQLIKPGKARKSKAGDFEVVSEMPAVIALDDQMPDDAELDEPWEHISADELDEKRPSAPSYATVLANAI</sequence>
<organism evidence="2 3">
    <name type="scientific">Dichomitus squalens</name>
    <dbReference type="NCBI Taxonomy" id="114155"/>
    <lineage>
        <taxon>Eukaryota</taxon>
        <taxon>Fungi</taxon>
        <taxon>Dikarya</taxon>
        <taxon>Basidiomycota</taxon>
        <taxon>Agaricomycotina</taxon>
        <taxon>Agaricomycetes</taxon>
        <taxon>Polyporales</taxon>
        <taxon>Polyporaceae</taxon>
        <taxon>Dichomitus</taxon>
    </lineage>
</organism>
<gene>
    <name evidence="2" type="ORF">BD310DRAFT_49213</name>
</gene>